<dbReference type="GeneID" id="11595080"/>
<keyword evidence="5" id="KW-0460">Magnesium</keyword>
<keyword evidence="2 5" id="KW-0540">Nuclease</keyword>
<dbReference type="GO" id="GO:0016075">
    <property type="term" value="P:rRNA catabolic process"/>
    <property type="evidence" value="ECO:0007669"/>
    <property type="project" value="TreeGrafter"/>
</dbReference>
<dbReference type="InterPro" id="IPR002716">
    <property type="entry name" value="PIN_dom"/>
</dbReference>
<comment type="cofactor">
    <cofactor evidence="5">
        <name>Mg(2+)</name>
        <dbReference type="ChEBI" id="CHEBI:18420"/>
    </cofactor>
</comment>
<dbReference type="InterPro" id="IPR029060">
    <property type="entry name" value="PIN-like_dom_sf"/>
</dbReference>
<gene>
    <name evidence="5" type="primary">vapC</name>
    <name evidence="7" type="ORF">P186_0818</name>
</gene>
<dbReference type="EC" id="3.1.-.-" evidence="5"/>
<dbReference type="HAMAP" id="MF_00265">
    <property type="entry name" value="VapC_Nob1"/>
    <property type="match status" value="1"/>
</dbReference>
<evidence type="ECO:0000313" key="7">
    <source>
        <dbReference type="EMBL" id="AET32262.1"/>
    </source>
</evidence>
<dbReference type="STRING" id="1104324.P186_0818"/>
<dbReference type="PANTHER" id="PTHR42188">
    <property type="entry name" value="23S RRNA-SPECIFIC ENDONUCLEASE VAPC20"/>
    <property type="match status" value="1"/>
</dbReference>
<dbReference type="GO" id="GO:0016787">
    <property type="term" value="F:hydrolase activity"/>
    <property type="evidence" value="ECO:0007669"/>
    <property type="project" value="UniProtKB-KW"/>
</dbReference>
<dbReference type="OrthoDB" id="42032at2157"/>
<keyword evidence="3 5" id="KW-0479">Metal-binding</keyword>
<evidence type="ECO:0000313" key="8">
    <source>
        <dbReference type="Proteomes" id="UP000005867"/>
    </source>
</evidence>
<organism evidence="7 8">
    <name type="scientific">Pyrobaculum ferrireducens</name>
    <dbReference type="NCBI Taxonomy" id="1104324"/>
    <lineage>
        <taxon>Archaea</taxon>
        <taxon>Thermoproteota</taxon>
        <taxon>Thermoprotei</taxon>
        <taxon>Thermoproteales</taxon>
        <taxon>Thermoproteaceae</taxon>
        <taxon>Pyrobaculum</taxon>
    </lineage>
</organism>
<proteinExistence type="inferred from homology"/>
<keyword evidence="4 5" id="KW-0378">Hydrolase</keyword>
<keyword evidence="1 5" id="KW-1277">Toxin-antitoxin system</keyword>
<name>G7VAM3_9CREN</name>
<evidence type="ECO:0000259" key="6">
    <source>
        <dbReference type="Pfam" id="PF01850"/>
    </source>
</evidence>
<dbReference type="KEGG" id="pyr:P186_0818"/>
<dbReference type="HOGENOM" id="CLU_136715_0_1_2"/>
<dbReference type="GO" id="GO:0000287">
    <property type="term" value="F:magnesium ion binding"/>
    <property type="evidence" value="ECO:0007669"/>
    <property type="project" value="UniProtKB-UniRule"/>
</dbReference>
<evidence type="ECO:0000256" key="2">
    <source>
        <dbReference type="ARBA" id="ARBA00022722"/>
    </source>
</evidence>
<dbReference type="Proteomes" id="UP000005867">
    <property type="component" value="Chromosome"/>
</dbReference>
<comment type="function">
    <text evidence="5">Toxic component of a toxin-antitoxin (TA) system. An RNase.</text>
</comment>
<sequence>MTSYTEKVVIDTSYFVAYLNKRDRHHAEALKLSKVLENYHPYITDHILDELVTYFSYRVDRRHAASVAEAILKKIDEGGLDIVLADREILTQALTYLKKYDRDLSFTDCITLATMDQLATSHILTFDSDFDNVTLLKTRKRVVNIRWLY</sequence>
<evidence type="ECO:0000256" key="1">
    <source>
        <dbReference type="ARBA" id="ARBA00022649"/>
    </source>
</evidence>
<evidence type="ECO:0000256" key="5">
    <source>
        <dbReference type="HAMAP-Rule" id="MF_00265"/>
    </source>
</evidence>
<dbReference type="Pfam" id="PF01850">
    <property type="entry name" value="PIN"/>
    <property type="match status" value="1"/>
</dbReference>
<comment type="similarity">
    <text evidence="5">Belongs to the PINc/VapC protein family.</text>
</comment>
<dbReference type="EMBL" id="CP003098">
    <property type="protein sequence ID" value="AET32262.1"/>
    <property type="molecule type" value="Genomic_DNA"/>
</dbReference>
<reference evidence="7 8" key="1">
    <citation type="journal article" date="2012" name="J. Bacteriol.">
        <title>Complete genome sequence of strain 1860, a crenarchaeon of the genus pyrobaculum able to grow with various electron acceptors.</title>
        <authorList>
            <person name="Mardanov A.V."/>
            <person name="Gumerov V.M."/>
            <person name="Slobodkina G.B."/>
            <person name="Beletsky A.V."/>
            <person name="Bonch-Osmolovskaya E.A."/>
            <person name="Ravin N.V."/>
            <person name="Skryabin K.G."/>
        </authorList>
    </citation>
    <scope>NUCLEOTIDE SEQUENCE [LARGE SCALE GENOMIC DNA]</scope>
    <source>
        <strain evidence="7 8">1860</strain>
    </source>
</reference>
<dbReference type="SUPFAM" id="SSF88723">
    <property type="entry name" value="PIN domain-like"/>
    <property type="match status" value="1"/>
</dbReference>
<evidence type="ECO:0000256" key="3">
    <source>
        <dbReference type="ARBA" id="ARBA00022723"/>
    </source>
</evidence>
<dbReference type="eggNOG" id="arCOG04502">
    <property type="taxonomic scope" value="Archaea"/>
</dbReference>
<feature type="binding site" evidence="5">
    <location>
        <position position="108"/>
    </location>
    <ligand>
        <name>Mg(2+)</name>
        <dbReference type="ChEBI" id="CHEBI:18420"/>
    </ligand>
</feature>
<protein>
    <recommendedName>
        <fullName evidence="5">Ribonuclease VapC</fullName>
        <shortName evidence="5">RNase VapC</shortName>
        <ecNumber evidence="5">3.1.-.-</ecNumber>
    </recommendedName>
    <alternativeName>
        <fullName evidence="5">Putative toxin VapC</fullName>
    </alternativeName>
</protein>
<evidence type="ECO:0000256" key="4">
    <source>
        <dbReference type="ARBA" id="ARBA00022801"/>
    </source>
</evidence>
<dbReference type="InterPro" id="IPR022907">
    <property type="entry name" value="VapC_family"/>
</dbReference>
<feature type="domain" description="PIN" evidence="6">
    <location>
        <begin position="8"/>
        <end position="133"/>
    </location>
</feature>
<dbReference type="GO" id="GO:0004521">
    <property type="term" value="F:RNA endonuclease activity"/>
    <property type="evidence" value="ECO:0007669"/>
    <property type="project" value="InterPro"/>
</dbReference>
<dbReference type="InterPro" id="IPR039018">
    <property type="entry name" value="VapC20-like"/>
</dbReference>
<keyword evidence="8" id="KW-1185">Reference proteome</keyword>
<dbReference type="RefSeq" id="WP_014288090.1">
    <property type="nucleotide sequence ID" value="NC_016645.1"/>
</dbReference>
<dbReference type="Gene3D" id="3.40.50.1010">
    <property type="entry name" value="5'-nuclease"/>
    <property type="match status" value="1"/>
</dbReference>
<dbReference type="PANTHER" id="PTHR42188:SF1">
    <property type="entry name" value="23S RRNA-SPECIFIC ENDONUCLEASE VAPC20"/>
    <property type="match status" value="1"/>
</dbReference>
<feature type="binding site" evidence="5">
    <location>
        <position position="11"/>
    </location>
    <ligand>
        <name>Mg(2+)</name>
        <dbReference type="ChEBI" id="CHEBI:18420"/>
    </ligand>
</feature>
<dbReference type="GO" id="GO:0090729">
    <property type="term" value="F:toxin activity"/>
    <property type="evidence" value="ECO:0007669"/>
    <property type="project" value="UniProtKB-KW"/>
</dbReference>
<keyword evidence="5" id="KW-0800">Toxin</keyword>
<dbReference type="AlphaFoldDB" id="G7VAM3"/>
<accession>G7VAM3</accession>